<comment type="caution">
    <text evidence="3">The sequence shown here is derived from an EMBL/GenBank/DDBJ whole genome shotgun (WGS) entry which is preliminary data.</text>
</comment>
<feature type="domain" description="PepSY" evidence="2">
    <location>
        <begin position="47"/>
        <end position="102"/>
    </location>
</feature>
<gene>
    <name evidence="3" type="ORF">ACFOKA_17020</name>
</gene>
<organism evidence="3 4">
    <name type="scientific">Kordiimonas pumila</name>
    <dbReference type="NCBI Taxonomy" id="2161677"/>
    <lineage>
        <taxon>Bacteria</taxon>
        <taxon>Pseudomonadati</taxon>
        <taxon>Pseudomonadota</taxon>
        <taxon>Alphaproteobacteria</taxon>
        <taxon>Kordiimonadales</taxon>
        <taxon>Kordiimonadaceae</taxon>
        <taxon>Kordiimonas</taxon>
    </lineage>
</organism>
<dbReference type="Pfam" id="PF03413">
    <property type="entry name" value="PepSY"/>
    <property type="match status" value="1"/>
</dbReference>
<feature type="signal peptide" evidence="1">
    <location>
        <begin position="1"/>
        <end position="30"/>
    </location>
</feature>
<dbReference type="EMBL" id="JBHRSL010000027">
    <property type="protein sequence ID" value="MFC3053605.1"/>
    <property type="molecule type" value="Genomic_DNA"/>
</dbReference>
<evidence type="ECO:0000313" key="3">
    <source>
        <dbReference type="EMBL" id="MFC3053605.1"/>
    </source>
</evidence>
<dbReference type="Proteomes" id="UP001595444">
    <property type="component" value="Unassembled WGS sequence"/>
</dbReference>
<proteinExistence type="predicted"/>
<accession>A0ABV7D9N1</accession>
<dbReference type="RefSeq" id="WP_194215445.1">
    <property type="nucleotide sequence ID" value="NZ_CP061205.1"/>
</dbReference>
<feature type="chain" id="PRO_5047302752" evidence="1">
    <location>
        <begin position="31"/>
        <end position="105"/>
    </location>
</feature>
<evidence type="ECO:0000259" key="2">
    <source>
        <dbReference type="Pfam" id="PF03413"/>
    </source>
</evidence>
<dbReference type="Gene3D" id="3.10.450.40">
    <property type="match status" value="1"/>
</dbReference>
<reference evidence="4" key="1">
    <citation type="journal article" date="2019" name="Int. J. Syst. Evol. Microbiol.">
        <title>The Global Catalogue of Microorganisms (GCM) 10K type strain sequencing project: providing services to taxonomists for standard genome sequencing and annotation.</title>
        <authorList>
            <consortium name="The Broad Institute Genomics Platform"/>
            <consortium name="The Broad Institute Genome Sequencing Center for Infectious Disease"/>
            <person name="Wu L."/>
            <person name="Ma J."/>
        </authorList>
    </citation>
    <scope>NUCLEOTIDE SEQUENCE [LARGE SCALE GENOMIC DNA]</scope>
    <source>
        <strain evidence="4">KCTC 62164</strain>
    </source>
</reference>
<keyword evidence="1" id="KW-0732">Signal</keyword>
<evidence type="ECO:0000313" key="4">
    <source>
        <dbReference type="Proteomes" id="UP001595444"/>
    </source>
</evidence>
<sequence length="105" mass="11440">MKTISNFLRMGMVAFALLIAGAGTSMPVFAFDDQDAALKALKNGDILPYAKIKKKVEKQLGGQVVGSNLRRTNKGWQYDLRVRRDNGKVMVAIVDAATGAILLTR</sequence>
<evidence type="ECO:0000256" key="1">
    <source>
        <dbReference type="SAM" id="SignalP"/>
    </source>
</evidence>
<name>A0ABV7D9N1_9PROT</name>
<keyword evidence="4" id="KW-1185">Reference proteome</keyword>
<dbReference type="InterPro" id="IPR025711">
    <property type="entry name" value="PepSY"/>
</dbReference>
<protein>
    <submittedName>
        <fullName evidence="3">PepSY domain-containing protein</fullName>
    </submittedName>
</protein>